<protein>
    <submittedName>
        <fullName evidence="2">Cell wall synthesis protein CwsA</fullName>
    </submittedName>
</protein>
<organism evidence="2 3">
    <name type="scientific">Gordonia asplenii</name>
    <dbReference type="NCBI Taxonomy" id="2725283"/>
    <lineage>
        <taxon>Bacteria</taxon>
        <taxon>Bacillati</taxon>
        <taxon>Actinomycetota</taxon>
        <taxon>Actinomycetes</taxon>
        <taxon>Mycobacteriales</taxon>
        <taxon>Gordoniaceae</taxon>
        <taxon>Gordonia</taxon>
    </lineage>
</organism>
<evidence type="ECO:0000256" key="1">
    <source>
        <dbReference type="SAM" id="MobiDB-lite"/>
    </source>
</evidence>
<gene>
    <name evidence="2" type="primary">cwsA</name>
    <name evidence="2" type="ORF">HH308_15495</name>
</gene>
<comment type="caution">
    <text evidence="2">The sequence shown here is derived from an EMBL/GenBank/DDBJ whole genome shotgun (WGS) entry which is preliminary data.</text>
</comment>
<dbReference type="Proteomes" id="UP000550729">
    <property type="component" value="Unassembled WGS sequence"/>
</dbReference>
<evidence type="ECO:0000313" key="3">
    <source>
        <dbReference type="Proteomes" id="UP000550729"/>
    </source>
</evidence>
<accession>A0A848KX11</accession>
<sequence length="53" mass="5523">MHSKFVIAAVVAALLAVGAAAFSLTRRSRVELPPVAPAPPRIDDVAPATSTRR</sequence>
<proteinExistence type="predicted"/>
<dbReference type="AlphaFoldDB" id="A0A848KX11"/>
<feature type="region of interest" description="Disordered" evidence="1">
    <location>
        <begin position="33"/>
        <end position="53"/>
    </location>
</feature>
<evidence type="ECO:0000313" key="2">
    <source>
        <dbReference type="EMBL" id="NMO02617.1"/>
    </source>
</evidence>
<dbReference type="EMBL" id="JABBNB010000015">
    <property type="protein sequence ID" value="NMO02617.1"/>
    <property type="molecule type" value="Genomic_DNA"/>
</dbReference>
<name>A0A848KX11_9ACTN</name>
<keyword evidence="3" id="KW-1185">Reference proteome</keyword>
<dbReference type="RefSeq" id="WP_170195122.1">
    <property type="nucleotide sequence ID" value="NZ_JABBNB010000015.1"/>
</dbReference>
<reference evidence="2 3" key="1">
    <citation type="submission" date="2020-04" db="EMBL/GenBank/DDBJ databases">
        <title>Gordonia sp. nov. TBRC 11910.</title>
        <authorList>
            <person name="Suriyachadkun C."/>
        </authorList>
    </citation>
    <scope>NUCLEOTIDE SEQUENCE [LARGE SCALE GENOMIC DNA]</scope>
    <source>
        <strain evidence="2 3">TBRC 11910</strain>
    </source>
</reference>